<dbReference type="EMBL" id="LYXU01000002">
    <property type="protein sequence ID" value="OBS23556.1"/>
    <property type="molecule type" value="Genomic_DNA"/>
</dbReference>
<evidence type="ECO:0000256" key="5">
    <source>
        <dbReference type="ARBA" id="ARBA00038682"/>
    </source>
</evidence>
<dbReference type="InterPro" id="IPR051362">
    <property type="entry name" value="WD_repeat_creC_regulators"/>
</dbReference>
<dbReference type="SUPFAM" id="SSF50978">
    <property type="entry name" value="WD40 repeat-like"/>
    <property type="match status" value="1"/>
</dbReference>
<feature type="region of interest" description="Disordered" evidence="7">
    <location>
        <begin position="170"/>
        <end position="190"/>
    </location>
</feature>
<dbReference type="GO" id="GO:0032153">
    <property type="term" value="C:cell division site"/>
    <property type="evidence" value="ECO:0007669"/>
    <property type="project" value="TreeGrafter"/>
</dbReference>
<dbReference type="OMA" id="MCVCWSP"/>
<dbReference type="PANTHER" id="PTHR14107:SF16">
    <property type="entry name" value="AT02583P"/>
    <property type="match status" value="1"/>
</dbReference>
<dbReference type="STRING" id="36050.A0A1B8AT58"/>
<evidence type="ECO:0000256" key="2">
    <source>
        <dbReference type="ARBA" id="ARBA00022737"/>
    </source>
</evidence>
<comment type="subunit">
    <text evidence="5">Interacts with creB.</text>
</comment>
<dbReference type="InterPro" id="IPR036322">
    <property type="entry name" value="WD40_repeat_dom_sf"/>
</dbReference>
<proteinExistence type="inferred from homology"/>
<dbReference type="GO" id="GO:0005634">
    <property type="term" value="C:nucleus"/>
    <property type="evidence" value="ECO:0007669"/>
    <property type="project" value="TreeGrafter"/>
</dbReference>
<evidence type="ECO:0000256" key="3">
    <source>
        <dbReference type="ARBA" id="ARBA00037241"/>
    </source>
</evidence>
<comment type="similarity">
    <text evidence="4">Belongs to the WD repeat creC family.</text>
</comment>
<feature type="compositionally biased region" description="Polar residues" evidence="7">
    <location>
        <begin position="68"/>
        <end position="81"/>
    </location>
</feature>
<sequence>MFVLPPPPRYPTMGPYGAGIHPVPMIETNNTLSNPTGPEWQFLVGEGTYTLKEDLHLATPPPHPSEATVPNPNPLSTLPQPASAGTSVSLIALESRPAPNFFYKGLSSTTLALSGAPSSIQEHPNEGRYSAEGGVASEDGRTGSTSDAAAASASITIGSAPAFGEGNALLTQAPTKDVNKKRKPKNNMTKSNSSFISRVIVNESLSKKLTERPNDGIFAFANINRAFQWLDMSSSSKQDYLTKILFTKAHCLCHDVNVHTKSVSHLDVIMGFSTGEVIWWEPISQRYTRLNKNGAINGTPVAAIRWIPGSENLFLAAHMDGSLVVYDKEKEDAQFNPEEEAVNGMANGASGESLDASNIGTHHNTIRINKSVHSKNQKVNPVAAWKLSNHRINAFSFSPDNRHLAVVSEDGTLRIIDYLKEELLDVFYSYYGGLTCVCWSPDGQYVLTGGQDDLISIWSLSESALVARCQGHQSWVSAVAFDPWRCDERNYRFGSVGEDGRLCLWDFSVGMLHRPKAQSVRHRGSISSRYTALQRAETATTTNSRLRSNSNLDTEDEEMAIAHPVEPRARIPMLPPVLNKSIDTHPVCWLDFTEDAIITSCKSGHMRTWLRPGSELAAQTKGAEAPEAAS</sequence>
<keyword evidence="1 6" id="KW-0853">WD repeat</keyword>
<evidence type="ECO:0000256" key="1">
    <source>
        <dbReference type="ARBA" id="ARBA00022574"/>
    </source>
</evidence>
<evidence type="ECO:0000256" key="6">
    <source>
        <dbReference type="PROSITE-ProRule" id="PRU00221"/>
    </source>
</evidence>
<evidence type="ECO:0000256" key="4">
    <source>
        <dbReference type="ARBA" id="ARBA00038107"/>
    </source>
</evidence>
<dbReference type="PROSITE" id="PS50294">
    <property type="entry name" value="WD_REPEATS_REGION"/>
    <property type="match status" value="1"/>
</dbReference>
<dbReference type="PROSITE" id="PS50082">
    <property type="entry name" value="WD_REPEATS_2"/>
    <property type="match status" value="1"/>
</dbReference>
<evidence type="ECO:0000313" key="8">
    <source>
        <dbReference type="EMBL" id="OBS23556.1"/>
    </source>
</evidence>
<keyword evidence="9" id="KW-1185">Reference proteome</keyword>
<feature type="region of interest" description="Disordered" evidence="7">
    <location>
        <begin position="55"/>
        <end position="81"/>
    </location>
</feature>
<evidence type="ECO:0000256" key="7">
    <source>
        <dbReference type="SAM" id="MobiDB-lite"/>
    </source>
</evidence>
<dbReference type="SMART" id="SM00320">
    <property type="entry name" value="WD40"/>
    <property type="match status" value="4"/>
</dbReference>
<comment type="function">
    <text evidence="3">Component of the regulatory network controlling carbon source utilization through ubiquitination and deubiquitination involving creA, creB, creC, creD and acrB. Required to prevent the proteolysis of the CreB deubiquitinating enzyme in the absence of carbon catabolite repression. CreB deubiquitinating enzyme stabilized in a complex with the CreC leads to the expression of genes such as those in the proline and quinate pathways.</text>
</comment>
<dbReference type="AlphaFoldDB" id="A0A1B8AT58"/>
<evidence type="ECO:0000313" key="9">
    <source>
        <dbReference type="Proteomes" id="UP000091967"/>
    </source>
</evidence>
<feature type="repeat" description="WD" evidence="6">
    <location>
        <begin position="427"/>
        <end position="468"/>
    </location>
</feature>
<dbReference type="Pfam" id="PF00400">
    <property type="entry name" value="WD40"/>
    <property type="match status" value="3"/>
</dbReference>
<keyword evidence="2" id="KW-0677">Repeat</keyword>
<organism evidence="8 9">
    <name type="scientific">Fusarium poae</name>
    <dbReference type="NCBI Taxonomy" id="36050"/>
    <lineage>
        <taxon>Eukaryota</taxon>
        <taxon>Fungi</taxon>
        <taxon>Dikarya</taxon>
        <taxon>Ascomycota</taxon>
        <taxon>Pezizomycotina</taxon>
        <taxon>Sordariomycetes</taxon>
        <taxon>Hypocreomycetidae</taxon>
        <taxon>Hypocreales</taxon>
        <taxon>Nectriaceae</taxon>
        <taxon>Fusarium</taxon>
    </lineage>
</organism>
<dbReference type="GO" id="GO:0045013">
    <property type="term" value="P:carbon catabolite repression of transcription"/>
    <property type="evidence" value="ECO:0007669"/>
    <property type="project" value="TreeGrafter"/>
</dbReference>
<name>A0A1B8AT58_FUSPO</name>
<feature type="compositionally biased region" description="Polar residues" evidence="7">
    <location>
        <begin position="533"/>
        <end position="552"/>
    </location>
</feature>
<accession>A0A1B8AT58</accession>
<dbReference type="GO" id="GO:0051286">
    <property type="term" value="C:cell tip"/>
    <property type="evidence" value="ECO:0007669"/>
    <property type="project" value="TreeGrafter"/>
</dbReference>
<gene>
    <name evidence="8" type="ORF">FPOA_04106</name>
</gene>
<comment type="caution">
    <text evidence="8">The sequence shown here is derived from an EMBL/GenBank/DDBJ whole genome shotgun (WGS) entry which is preliminary data.</text>
</comment>
<reference evidence="8 9" key="1">
    <citation type="submission" date="2016-06" db="EMBL/GenBank/DDBJ databases">
        <title>Living apart together: crosstalk between the core and supernumerary genomes in a fungal plant pathogen.</title>
        <authorList>
            <person name="Vanheule A."/>
            <person name="Audenaert K."/>
            <person name="Warris S."/>
            <person name="Van De Geest H."/>
            <person name="Schijlen E."/>
            <person name="Hofte M."/>
            <person name="De Saeger S."/>
            <person name="Haesaert G."/>
            <person name="Waalwijk C."/>
            <person name="Van Der Lee T."/>
        </authorList>
    </citation>
    <scope>NUCLEOTIDE SEQUENCE [LARGE SCALE GENOMIC DNA]</scope>
    <source>
        <strain evidence="8 9">2516</strain>
    </source>
</reference>
<dbReference type="InterPro" id="IPR015943">
    <property type="entry name" value="WD40/YVTN_repeat-like_dom_sf"/>
</dbReference>
<feature type="region of interest" description="Disordered" evidence="7">
    <location>
        <begin position="115"/>
        <end position="147"/>
    </location>
</feature>
<dbReference type="Gene3D" id="2.130.10.10">
    <property type="entry name" value="YVTN repeat-like/Quinoprotein amine dehydrogenase"/>
    <property type="match status" value="1"/>
</dbReference>
<dbReference type="InterPro" id="IPR001680">
    <property type="entry name" value="WD40_rpt"/>
</dbReference>
<dbReference type="PANTHER" id="PTHR14107">
    <property type="entry name" value="WD REPEAT PROTEIN"/>
    <property type="match status" value="1"/>
</dbReference>
<protein>
    <submittedName>
        <fullName evidence="8">Uncharacterized protein</fullName>
    </submittedName>
</protein>
<feature type="region of interest" description="Disordered" evidence="7">
    <location>
        <begin position="533"/>
        <end position="557"/>
    </location>
</feature>
<dbReference type="Proteomes" id="UP000091967">
    <property type="component" value="Unassembled WGS sequence"/>
</dbReference>